<organism evidence="1 2">
    <name type="scientific">Mycena metata</name>
    <dbReference type="NCBI Taxonomy" id="1033252"/>
    <lineage>
        <taxon>Eukaryota</taxon>
        <taxon>Fungi</taxon>
        <taxon>Dikarya</taxon>
        <taxon>Basidiomycota</taxon>
        <taxon>Agaricomycotina</taxon>
        <taxon>Agaricomycetes</taxon>
        <taxon>Agaricomycetidae</taxon>
        <taxon>Agaricales</taxon>
        <taxon>Marasmiineae</taxon>
        <taxon>Mycenaceae</taxon>
        <taxon>Mycena</taxon>
    </lineage>
</organism>
<evidence type="ECO:0000313" key="1">
    <source>
        <dbReference type="EMBL" id="KAJ7716624.1"/>
    </source>
</evidence>
<reference evidence="1" key="1">
    <citation type="submission" date="2023-03" db="EMBL/GenBank/DDBJ databases">
        <title>Massive genome expansion in bonnet fungi (Mycena s.s.) driven by repeated elements and novel gene families across ecological guilds.</title>
        <authorList>
            <consortium name="Lawrence Berkeley National Laboratory"/>
            <person name="Harder C.B."/>
            <person name="Miyauchi S."/>
            <person name="Viragh M."/>
            <person name="Kuo A."/>
            <person name="Thoen E."/>
            <person name="Andreopoulos B."/>
            <person name="Lu D."/>
            <person name="Skrede I."/>
            <person name="Drula E."/>
            <person name="Henrissat B."/>
            <person name="Morin E."/>
            <person name="Kohler A."/>
            <person name="Barry K."/>
            <person name="LaButti K."/>
            <person name="Morin E."/>
            <person name="Salamov A."/>
            <person name="Lipzen A."/>
            <person name="Mereny Z."/>
            <person name="Hegedus B."/>
            <person name="Baldrian P."/>
            <person name="Stursova M."/>
            <person name="Weitz H."/>
            <person name="Taylor A."/>
            <person name="Grigoriev I.V."/>
            <person name="Nagy L.G."/>
            <person name="Martin F."/>
            <person name="Kauserud H."/>
        </authorList>
    </citation>
    <scope>NUCLEOTIDE SEQUENCE</scope>
    <source>
        <strain evidence="1">CBHHK182m</strain>
    </source>
</reference>
<keyword evidence="2" id="KW-1185">Reference proteome</keyword>
<sequence length="301" mass="33546">MCGPYTLTLGCNCCFKSLNSRYRPYCTVQSFHWEFIMTASNTPELEQLEECSRKVCELRRATAAPTRCAATLRADRTTEPENELDNGCGLSRAQPAARYHAGRSCGDVVALTACVWVRALGNTEQCTRGLNARDASGSKQEDVTARADLWHSVSRRGQLASVPARRVGGEQGDKGRCGLAHLVTSPRSDPRRMRASNGAPSYSARILECRIVASSLRRLFTVYELKDTSGFKDSLDWSYLCVQGYKDREEIEEGSPVMARSRVEQGSLRKPMASSRMKSSRLATIWLRIRETNKEGEKESK</sequence>
<protein>
    <submittedName>
        <fullName evidence="1">Uncharacterized protein</fullName>
    </submittedName>
</protein>
<gene>
    <name evidence="1" type="ORF">B0H16DRAFT_1801039</name>
</gene>
<dbReference type="AlphaFoldDB" id="A0AAD7HAZ6"/>
<evidence type="ECO:0000313" key="2">
    <source>
        <dbReference type="Proteomes" id="UP001215598"/>
    </source>
</evidence>
<accession>A0AAD7HAZ6</accession>
<dbReference type="EMBL" id="JARKIB010000289">
    <property type="protein sequence ID" value="KAJ7716624.1"/>
    <property type="molecule type" value="Genomic_DNA"/>
</dbReference>
<proteinExistence type="predicted"/>
<name>A0AAD7HAZ6_9AGAR</name>
<comment type="caution">
    <text evidence="1">The sequence shown here is derived from an EMBL/GenBank/DDBJ whole genome shotgun (WGS) entry which is preliminary data.</text>
</comment>
<dbReference type="Proteomes" id="UP001215598">
    <property type="component" value="Unassembled WGS sequence"/>
</dbReference>